<keyword evidence="2" id="KW-1185">Reference proteome</keyword>
<comment type="caution">
    <text evidence="1">The sequence shown here is derived from an EMBL/GenBank/DDBJ whole genome shotgun (WGS) entry which is preliminary data.</text>
</comment>
<dbReference type="RefSeq" id="WP_189713463.1">
    <property type="nucleotide sequence ID" value="NZ_BMSA01000014.1"/>
</dbReference>
<evidence type="ECO:0000313" key="2">
    <source>
        <dbReference type="Proteomes" id="UP000646776"/>
    </source>
</evidence>
<dbReference type="AlphaFoldDB" id="A0A918HJ57"/>
<name>A0A918HJ57_9ACTN</name>
<evidence type="ECO:0000313" key="1">
    <source>
        <dbReference type="EMBL" id="GGT64964.1"/>
    </source>
</evidence>
<sequence length="89" mass="10241">MRLRIRVTHWPRRALVLTDTPHPRCPNCQGEGGTEQHYGDHTGEYAGTDWDVCPCWNDTRRLVLLPLRRRRTDDGAPWAPAGYSDKAPF</sequence>
<accession>A0A918HJ57</accession>
<proteinExistence type="predicted"/>
<dbReference type="EMBL" id="BMSA01000014">
    <property type="protein sequence ID" value="GGT64964.1"/>
    <property type="molecule type" value="Genomic_DNA"/>
</dbReference>
<reference evidence="1" key="1">
    <citation type="journal article" date="2014" name="Int. J. Syst. Evol. Microbiol.">
        <title>Complete genome sequence of Corynebacterium casei LMG S-19264T (=DSM 44701T), isolated from a smear-ripened cheese.</title>
        <authorList>
            <consortium name="US DOE Joint Genome Institute (JGI-PGF)"/>
            <person name="Walter F."/>
            <person name="Albersmeier A."/>
            <person name="Kalinowski J."/>
            <person name="Ruckert C."/>
        </authorList>
    </citation>
    <scope>NUCLEOTIDE SEQUENCE</scope>
    <source>
        <strain evidence="1">JCM 4125</strain>
    </source>
</reference>
<dbReference type="Proteomes" id="UP000646776">
    <property type="component" value="Unassembled WGS sequence"/>
</dbReference>
<organism evidence="1 2">
    <name type="scientific">Streptomyces phaeofaciens</name>
    <dbReference type="NCBI Taxonomy" id="68254"/>
    <lineage>
        <taxon>Bacteria</taxon>
        <taxon>Bacillati</taxon>
        <taxon>Actinomycetota</taxon>
        <taxon>Actinomycetes</taxon>
        <taxon>Kitasatosporales</taxon>
        <taxon>Streptomycetaceae</taxon>
        <taxon>Streptomyces</taxon>
    </lineage>
</organism>
<gene>
    <name evidence="1" type="ORF">GCM10010226_48540</name>
</gene>
<reference evidence="1" key="2">
    <citation type="submission" date="2020-09" db="EMBL/GenBank/DDBJ databases">
        <authorList>
            <person name="Sun Q."/>
            <person name="Ohkuma M."/>
        </authorList>
    </citation>
    <scope>NUCLEOTIDE SEQUENCE</scope>
    <source>
        <strain evidence="1">JCM 4125</strain>
    </source>
</reference>
<protein>
    <submittedName>
        <fullName evidence="1">Uncharacterized protein</fullName>
    </submittedName>
</protein>